<evidence type="ECO:0000256" key="11">
    <source>
        <dbReference type="ARBA" id="ARBA00023136"/>
    </source>
</evidence>
<evidence type="ECO:0000256" key="6">
    <source>
        <dbReference type="ARBA" id="ARBA00022679"/>
    </source>
</evidence>
<dbReference type="InterPro" id="IPR004358">
    <property type="entry name" value="Sig_transdc_His_kin-like_C"/>
</dbReference>
<dbReference type="PANTHER" id="PTHR43711:SF1">
    <property type="entry name" value="HISTIDINE KINASE 1"/>
    <property type="match status" value="1"/>
</dbReference>
<keyword evidence="7" id="KW-0547">Nucleotide-binding</keyword>
<dbReference type="SMART" id="SM00304">
    <property type="entry name" value="HAMP"/>
    <property type="match status" value="1"/>
</dbReference>
<dbReference type="EMBL" id="CADCTU010000149">
    <property type="protein sequence ID" value="CAA9299026.1"/>
    <property type="molecule type" value="Genomic_DNA"/>
</dbReference>
<evidence type="ECO:0000256" key="10">
    <source>
        <dbReference type="ARBA" id="ARBA00023012"/>
    </source>
</evidence>
<evidence type="ECO:0000256" key="7">
    <source>
        <dbReference type="ARBA" id="ARBA00022741"/>
    </source>
</evidence>
<keyword evidence="12" id="KW-1133">Transmembrane helix</keyword>
<dbReference type="CDD" id="cd00082">
    <property type="entry name" value="HisKA"/>
    <property type="match status" value="1"/>
</dbReference>
<dbReference type="Gene3D" id="6.10.340.10">
    <property type="match status" value="1"/>
</dbReference>
<keyword evidence="10" id="KW-0902">Two-component regulatory system</keyword>
<dbReference type="EC" id="2.7.13.3" evidence="3"/>
<evidence type="ECO:0000256" key="8">
    <source>
        <dbReference type="ARBA" id="ARBA00022777"/>
    </source>
</evidence>
<sequence length="499" mass="53986">MTLRTRLILGLLAIAMLLVVPLYIARRSLARFDGTMDALRREEFSASLLLGQMRGKIDDLRTAELSLFAAKVDSASLPNLYEQYGELDATVQALTRLQLDDSPQRIRHALQKVPTLAQAEFAALVVDDTVAADALSDSLGRVLGRVEAQIVRAEQALTGRMHDRVSAAREESEQARESALIAFALAALLATVVGGWLVRSISDPVRDLERGMDAVASGEFGYRLRVRRDRNDEFSRLAASYHTMSAQLAELDKLKAEFVSVASHELKTPINVIGGYLQLLDEGVYGPLTAKQAEVCATISAQCDALARLARQLLDVSRFEAGGGKIEPRRFALGHFLDDLDRAFQVLAMQRDVHLRVTRGVGLPGEVTWDADRINEVLGNMLSNAFKFTPRGGTVDLLAEPDGDWVQLTVRDSGAGIAPAQLPHIFKKFYQADNQASASAKGTGLGLAISKGIVDAHGGSIAVDSTVGVGTTFTILLPEHVRSARRTTPGRRLAALAGV</sequence>
<evidence type="ECO:0000256" key="4">
    <source>
        <dbReference type="ARBA" id="ARBA00022475"/>
    </source>
</evidence>
<evidence type="ECO:0000256" key="2">
    <source>
        <dbReference type="ARBA" id="ARBA00004236"/>
    </source>
</evidence>
<feature type="domain" description="HAMP" evidence="14">
    <location>
        <begin position="199"/>
        <end position="253"/>
    </location>
</feature>
<keyword evidence="9" id="KW-0067">ATP-binding</keyword>
<dbReference type="PRINTS" id="PR00344">
    <property type="entry name" value="BCTRLSENSOR"/>
</dbReference>
<keyword evidence="8" id="KW-0418">Kinase</keyword>
<dbReference type="InterPro" id="IPR003594">
    <property type="entry name" value="HATPase_dom"/>
</dbReference>
<feature type="transmembrane region" description="Helical" evidence="12">
    <location>
        <begin position="6"/>
        <end position="25"/>
    </location>
</feature>
<dbReference type="InterPro" id="IPR036097">
    <property type="entry name" value="HisK_dim/P_sf"/>
</dbReference>
<dbReference type="AlphaFoldDB" id="A0A6J4K9N2"/>
<organism evidence="15">
    <name type="scientific">uncultured Gemmatimonadaceae bacterium</name>
    <dbReference type="NCBI Taxonomy" id="246130"/>
    <lineage>
        <taxon>Bacteria</taxon>
        <taxon>Pseudomonadati</taxon>
        <taxon>Gemmatimonadota</taxon>
        <taxon>Gemmatimonadia</taxon>
        <taxon>Gemmatimonadales</taxon>
        <taxon>Gemmatimonadaceae</taxon>
        <taxon>environmental samples</taxon>
    </lineage>
</organism>
<reference evidence="15" key="1">
    <citation type="submission" date="2020-02" db="EMBL/GenBank/DDBJ databases">
        <authorList>
            <person name="Meier V. D."/>
        </authorList>
    </citation>
    <scope>NUCLEOTIDE SEQUENCE</scope>
    <source>
        <strain evidence="15">AVDCRST_MAG11</strain>
    </source>
</reference>
<dbReference type="CDD" id="cd16922">
    <property type="entry name" value="HATPase_EvgS-ArcB-TorS-like"/>
    <property type="match status" value="1"/>
</dbReference>
<dbReference type="FunFam" id="3.30.565.10:FF:000023">
    <property type="entry name" value="PAS domain-containing sensor histidine kinase"/>
    <property type="match status" value="1"/>
</dbReference>
<dbReference type="Pfam" id="PF00512">
    <property type="entry name" value="HisKA"/>
    <property type="match status" value="1"/>
</dbReference>
<dbReference type="CDD" id="cd06225">
    <property type="entry name" value="HAMP"/>
    <property type="match status" value="1"/>
</dbReference>
<dbReference type="InterPro" id="IPR003660">
    <property type="entry name" value="HAMP_dom"/>
</dbReference>
<evidence type="ECO:0000256" key="5">
    <source>
        <dbReference type="ARBA" id="ARBA00022553"/>
    </source>
</evidence>
<name>A0A6J4K9N2_9BACT</name>
<keyword evidence="11 12" id="KW-0472">Membrane</keyword>
<keyword evidence="6" id="KW-0808">Transferase</keyword>
<dbReference type="SUPFAM" id="SSF158472">
    <property type="entry name" value="HAMP domain-like"/>
    <property type="match status" value="1"/>
</dbReference>
<gene>
    <name evidence="15" type="ORF">AVDCRST_MAG11-687</name>
</gene>
<dbReference type="SMART" id="SM00388">
    <property type="entry name" value="HisKA"/>
    <property type="match status" value="1"/>
</dbReference>
<dbReference type="Pfam" id="PF02518">
    <property type="entry name" value="HATPase_c"/>
    <property type="match status" value="1"/>
</dbReference>
<dbReference type="PANTHER" id="PTHR43711">
    <property type="entry name" value="TWO-COMPONENT HISTIDINE KINASE"/>
    <property type="match status" value="1"/>
</dbReference>
<accession>A0A6J4K9N2</accession>
<evidence type="ECO:0000313" key="15">
    <source>
        <dbReference type="EMBL" id="CAA9299026.1"/>
    </source>
</evidence>
<dbReference type="PROSITE" id="PS50109">
    <property type="entry name" value="HIS_KIN"/>
    <property type="match status" value="1"/>
</dbReference>
<dbReference type="SMART" id="SM00387">
    <property type="entry name" value="HATPase_c"/>
    <property type="match status" value="1"/>
</dbReference>
<evidence type="ECO:0000256" key="12">
    <source>
        <dbReference type="SAM" id="Phobius"/>
    </source>
</evidence>
<evidence type="ECO:0000256" key="1">
    <source>
        <dbReference type="ARBA" id="ARBA00000085"/>
    </source>
</evidence>
<evidence type="ECO:0000256" key="3">
    <source>
        <dbReference type="ARBA" id="ARBA00012438"/>
    </source>
</evidence>
<dbReference type="GO" id="GO:0000155">
    <property type="term" value="F:phosphorelay sensor kinase activity"/>
    <property type="evidence" value="ECO:0007669"/>
    <property type="project" value="InterPro"/>
</dbReference>
<feature type="domain" description="Histidine kinase" evidence="13">
    <location>
        <begin position="261"/>
        <end position="481"/>
    </location>
</feature>
<proteinExistence type="predicted"/>
<keyword evidence="5" id="KW-0597">Phosphoprotein</keyword>
<protein>
    <recommendedName>
        <fullName evidence="3">histidine kinase</fullName>
        <ecNumber evidence="3">2.7.13.3</ecNumber>
    </recommendedName>
</protein>
<dbReference type="Gene3D" id="1.10.287.130">
    <property type="match status" value="1"/>
</dbReference>
<dbReference type="GO" id="GO:0005524">
    <property type="term" value="F:ATP binding"/>
    <property type="evidence" value="ECO:0007669"/>
    <property type="project" value="UniProtKB-KW"/>
</dbReference>
<evidence type="ECO:0000259" key="13">
    <source>
        <dbReference type="PROSITE" id="PS50109"/>
    </source>
</evidence>
<dbReference type="InterPro" id="IPR050736">
    <property type="entry name" value="Sensor_HK_Regulatory"/>
</dbReference>
<dbReference type="Pfam" id="PF00672">
    <property type="entry name" value="HAMP"/>
    <property type="match status" value="1"/>
</dbReference>
<comment type="subcellular location">
    <subcellularLocation>
        <location evidence="2">Cell membrane</location>
    </subcellularLocation>
</comment>
<dbReference type="GO" id="GO:0005886">
    <property type="term" value="C:plasma membrane"/>
    <property type="evidence" value="ECO:0007669"/>
    <property type="project" value="UniProtKB-SubCell"/>
</dbReference>
<evidence type="ECO:0000256" key="9">
    <source>
        <dbReference type="ARBA" id="ARBA00022840"/>
    </source>
</evidence>
<dbReference type="SUPFAM" id="SSF55874">
    <property type="entry name" value="ATPase domain of HSP90 chaperone/DNA topoisomerase II/histidine kinase"/>
    <property type="match status" value="1"/>
</dbReference>
<comment type="catalytic activity">
    <reaction evidence="1">
        <text>ATP + protein L-histidine = ADP + protein N-phospho-L-histidine.</text>
        <dbReference type="EC" id="2.7.13.3"/>
    </reaction>
</comment>
<dbReference type="SUPFAM" id="SSF47384">
    <property type="entry name" value="Homodimeric domain of signal transducing histidine kinase"/>
    <property type="match status" value="1"/>
</dbReference>
<dbReference type="PROSITE" id="PS50885">
    <property type="entry name" value="HAMP"/>
    <property type="match status" value="1"/>
</dbReference>
<dbReference type="Gene3D" id="3.30.565.10">
    <property type="entry name" value="Histidine kinase-like ATPase, C-terminal domain"/>
    <property type="match status" value="1"/>
</dbReference>
<dbReference type="InterPro" id="IPR005467">
    <property type="entry name" value="His_kinase_dom"/>
</dbReference>
<dbReference type="InterPro" id="IPR036890">
    <property type="entry name" value="HATPase_C_sf"/>
</dbReference>
<keyword evidence="4" id="KW-1003">Cell membrane</keyword>
<evidence type="ECO:0000259" key="14">
    <source>
        <dbReference type="PROSITE" id="PS50885"/>
    </source>
</evidence>
<keyword evidence="12" id="KW-0812">Transmembrane</keyword>
<dbReference type="InterPro" id="IPR003661">
    <property type="entry name" value="HisK_dim/P_dom"/>
</dbReference>